<feature type="domain" description="DUF7708" evidence="1">
    <location>
        <begin position="52"/>
        <end position="100"/>
    </location>
</feature>
<dbReference type="InterPro" id="IPR056125">
    <property type="entry name" value="DUF7708"/>
</dbReference>
<evidence type="ECO:0000313" key="2">
    <source>
        <dbReference type="EMBL" id="KAF3103130.1"/>
    </source>
</evidence>
<dbReference type="Proteomes" id="UP000475325">
    <property type="component" value="Unassembled WGS sequence"/>
</dbReference>
<name>A0A7C8JBT3_ORBOL</name>
<gene>
    <name evidence="2" type="ORF">TWF102_003948</name>
</gene>
<comment type="caution">
    <text evidence="2">The sequence shown here is derived from an EMBL/GenBank/DDBJ whole genome shotgun (WGS) entry which is preliminary data.</text>
</comment>
<evidence type="ECO:0000259" key="1">
    <source>
        <dbReference type="Pfam" id="PF24809"/>
    </source>
</evidence>
<dbReference type="Pfam" id="PF24809">
    <property type="entry name" value="DUF7708"/>
    <property type="match status" value="1"/>
</dbReference>
<sequence>MPSLTTFLDSLSLTDRQTLPANPSIKDTVDFVSNANRLNSKRKSRIYGERIQPFLDALHQFTGTIDVMVQSNPEIASLVWGSVKFFMTIAMAHNSYFEDLTPNHTGSCRNEAQITTGKNYRTRLSLTGGSGDVTRRSPPTISDDTNWFLIRSCPSLGLSLIIYLQDKVRFSIFFQKSTDLDLQGILFQHSPYLVDPIGLVLVTLSKGQHRRYGISMVEIMLGSTRSDKFAFEPNRPAYRLLDEPTPQKRAPHYLEWALELGFTDVADFLIGYGARVPANIVEKAARIQAYRVVGSYLKTRSMNPNPGRDDYKFVPEESLSMLREMVALNVRGWQVNLYITKIFPSYEPSELEEED</sequence>
<accession>A0A7C8JBT3</accession>
<proteinExistence type="predicted"/>
<dbReference type="EMBL" id="WIQW01000019">
    <property type="protein sequence ID" value="KAF3103130.1"/>
    <property type="molecule type" value="Genomic_DNA"/>
</dbReference>
<dbReference type="AlphaFoldDB" id="A0A7C8JBT3"/>
<organism evidence="2 3">
    <name type="scientific">Orbilia oligospora</name>
    <name type="common">Nematode-trapping fungus</name>
    <name type="synonym">Arthrobotrys oligospora</name>
    <dbReference type="NCBI Taxonomy" id="2813651"/>
    <lineage>
        <taxon>Eukaryota</taxon>
        <taxon>Fungi</taxon>
        <taxon>Dikarya</taxon>
        <taxon>Ascomycota</taxon>
        <taxon>Pezizomycotina</taxon>
        <taxon>Orbiliomycetes</taxon>
        <taxon>Orbiliales</taxon>
        <taxon>Orbiliaceae</taxon>
        <taxon>Orbilia</taxon>
    </lineage>
</organism>
<evidence type="ECO:0000313" key="3">
    <source>
        <dbReference type="Proteomes" id="UP000475325"/>
    </source>
</evidence>
<reference evidence="2 3" key="1">
    <citation type="submission" date="2019-06" db="EMBL/GenBank/DDBJ databases">
        <authorList>
            <person name="Palmer J.M."/>
        </authorList>
    </citation>
    <scope>NUCLEOTIDE SEQUENCE [LARGE SCALE GENOMIC DNA]</scope>
    <source>
        <strain evidence="2 3">TWF102</strain>
    </source>
</reference>
<protein>
    <recommendedName>
        <fullName evidence="1">DUF7708 domain-containing protein</fullName>
    </recommendedName>
</protein>